<dbReference type="Pfam" id="PF03466">
    <property type="entry name" value="LysR_substrate"/>
    <property type="match status" value="1"/>
</dbReference>
<dbReference type="GO" id="GO:0006351">
    <property type="term" value="P:DNA-templated transcription"/>
    <property type="evidence" value="ECO:0007669"/>
    <property type="project" value="TreeGrafter"/>
</dbReference>
<dbReference type="InterPro" id="IPR058163">
    <property type="entry name" value="LysR-type_TF_proteobact-type"/>
</dbReference>
<dbReference type="InterPro" id="IPR036388">
    <property type="entry name" value="WH-like_DNA-bd_sf"/>
</dbReference>
<gene>
    <name evidence="6" type="ORF">C2L65_32720</name>
</gene>
<organism evidence="6 7">
    <name type="scientific">Paraburkholderia terrae</name>
    <dbReference type="NCBI Taxonomy" id="311230"/>
    <lineage>
        <taxon>Bacteria</taxon>
        <taxon>Pseudomonadati</taxon>
        <taxon>Pseudomonadota</taxon>
        <taxon>Betaproteobacteria</taxon>
        <taxon>Burkholderiales</taxon>
        <taxon>Burkholderiaceae</taxon>
        <taxon>Paraburkholderia</taxon>
    </lineage>
</organism>
<dbReference type="Gene3D" id="1.10.10.10">
    <property type="entry name" value="Winged helix-like DNA-binding domain superfamily/Winged helix DNA-binding domain"/>
    <property type="match status" value="1"/>
</dbReference>
<dbReference type="EMBL" id="CP026113">
    <property type="protein sequence ID" value="AUT64445.1"/>
    <property type="molecule type" value="Genomic_DNA"/>
</dbReference>
<dbReference type="AlphaFoldDB" id="A0A2I8EXU2"/>
<dbReference type="FunFam" id="3.40.190.290:FF:000001">
    <property type="entry name" value="Transcriptional regulator, LysR family"/>
    <property type="match status" value="1"/>
</dbReference>
<dbReference type="PROSITE" id="PS50931">
    <property type="entry name" value="HTH_LYSR"/>
    <property type="match status" value="1"/>
</dbReference>
<dbReference type="SUPFAM" id="SSF46785">
    <property type="entry name" value="Winged helix' DNA-binding domain"/>
    <property type="match status" value="1"/>
</dbReference>
<dbReference type="GO" id="GO:0043565">
    <property type="term" value="F:sequence-specific DNA binding"/>
    <property type="evidence" value="ECO:0007669"/>
    <property type="project" value="TreeGrafter"/>
</dbReference>
<dbReference type="GO" id="GO:0003700">
    <property type="term" value="F:DNA-binding transcription factor activity"/>
    <property type="evidence" value="ECO:0007669"/>
    <property type="project" value="InterPro"/>
</dbReference>
<feature type="domain" description="HTH lysR-type" evidence="5">
    <location>
        <begin position="1"/>
        <end position="58"/>
    </location>
</feature>
<dbReference type="PANTHER" id="PTHR30537">
    <property type="entry name" value="HTH-TYPE TRANSCRIPTIONAL REGULATOR"/>
    <property type="match status" value="1"/>
</dbReference>
<keyword evidence="4" id="KW-0804">Transcription</keyword>
<evidence type="ECO:0000256" key="4">
    <source>
        <dbReference type="ARBA" id="ARBA00023163"/>
    </source>
</evidence>
<evidence type="ECO:0000256" key="2">
    <source>
        <dbReference type="ARBA" id="ARBA00023015"/>
    </source>
</evidence>
<dbReference type="OrthoDB" id="8954631at2"/>
<dbReference type="InterPro" id="IPR000847">
    <property type="entry name" value="LysR_HTH_N"/>
</dbReference>
<dbReference type="InterPro" id="IPR005119">
    <property type="entry name" value="LysR_subst-bd"/>
</dbReference>
<sequence>MDIDDLNVFCIAARRASFAAAAKELGTTPAHVSKRIAILEAALSVRLFHRTTRRVVITSDGEIAFEWARRILEDVASMTETLQTTKGELSGLLRISTSLRFGRLHVSPILSLLGERYPKLDVWLEVLDRRTDLVNENIDIDLRFGDPVQPQLIAHRIASNRRILVAAPSYLKRRGEPKLLADLAEHECLLYREREQAFGTWRLMGPKGVEAVKVTSRFGSNMSDVVRNWCLDGKGICLLSVWDIADAIRARRAVQVLPQYWEPADIWAVLSTRSVNSAKVRVCLDFLKEQLSSGPHALDMNLEIGG</sequence>
<evidence type="ECO:0000259" key="5">
    <source>
        <dbReference type="PROSITE" id="PS50931"/>
    </source>
</evidence>
<dbReference type="SUPFAM" id="SSF53850">
    <property type="entry name" value="Periplasmic binding protein-like II"/>
    <property type="match status" value="1"/>
</dbReference>
<name>A0A2I8EXU2_9BURK</name>
<evidence type="ECO:0000256" key="3">
    <source>
        <dbReference type="ARBA" id="ARBA00023125"/>
    </source>
</evidence>
<comment type="similarity">
    <text evidence="1">Belongs to the LysR transcriptional regulatory family.</text>
</comment>
<evidence type="ECO:0000256" key="1">
    <source>
        <dbReference type="ARBA" id="ARBA00009437"/>
    </source>
</evidence>
<protein>
    <submittedName>
        <fullName evidence="6">LysR family transcriptional regulator</fullName>
    </submittedName>
</protein>
<dbReference type="InterPro" id="IPR036390">
    <property type="entry name" value="WH_DNA-bd_sf"/>
</dbReference>
<evidence type="ECO:0000313" key="6">
    <source>
        <dbReference type="EMBL" id="AUT64445.1"/>
    </source>
</evidence>
<dbReference type="FunFam" id="1.10.10.10:FF:000001">
    <property type="entry name" value="LysR family transcriptional regulator"/>
    <property type="match status" value="1"/>
</dbReference>
<dbReference type="Proteomes" id="UP000243502">
    <property type="component" value="Chromosome 3"/>
</dbReference>
<dbReference type="Gene3D" id="3.40.190.290">
    <property type="match status" value="1"/>
</dbReference>
<dbReference type="KEGG" id="pter:C2L65_32720"/>
<accession>A0A2I8EXU2</accession>
<evidence type="ECO:0000313" key="7">
    <source>
        <dbReference type="Proteomes" id="UP000243502"/>
    </source>
</evidence>
<keyword evidence="3" id="KW-0238">DNA-binding</keyword>
<dbReference type="PANTHER" id="PTHR30537:SF5">
    <property type="entry name" value="HTH-TYPE TRANSCRIPTIONAL ACTIVATOR TTDR-RELATED"/>
    <property type="match status" value="1"/>
</dbReference>
<keyword evidence="2" id="KW-0805">Transcription regulation</keyword>
<proteinExistence type="inferred from homology"/>
<reference evidence="6 7" key="1">
    <citation type="submission" date="2018-01" db="EMBL/GenBank/DDBJ databases">
        <title>Species boundaries and ecological features among Paraburkholderia terrae DSMZ17804T, P. hospita DSMZ17164T and P. caribensis DSMZ13236T.</title>
        <authorList>
            <person name="Pratama A.A."/>
        </authorList>
    </citation>
    <scope>NUCLEOTIDE SEQUENCE [LARGE SCALE GENOMIC DNA]</scope>
    <source>
        <strain evidence="6 7">DSM 17804</strain>
    </source>
</reference>
<dbReference type="Pfam" id="PF00126">
    <property type="entry name" value="HTH_1"/>
    <property type="match status" value="1"/>
</dbReference>
<dbReference type="RefSeq" id="WP_042306031.1">
    <property type="nucleotide sequence ID" value="NZ_AP025258.1"/>
</dbReference>